<feature type="domain" description="CARDB" evidence="7">
    <location>
        <begin position="1150"/>
        <end position="1220"/>
    </location>
</feature>
<dbReference type="InterPro" id="IPR013783">
    <property type="entry name" value="Ig-like_fold"/>
</dbReference>
<dbReference type="NCBIfam" id="TIGR04183">
    <property type="entry name" value="Por_Secre_tail"/>
    <property type="match status" value="1"/>
</dbReference>
<evidence type="ECO:0000313" key="11">
    <source>
        <dbReference type="Proteomes" id="UP001597511"/>
    </source>
</evidence>
<dbReference type="InterPro" id="IPR011635">
    <property type="entry name" value="CARDB"/>
</dbReference>
<evidence type="ECO:0000256" key="3">
    <source>
        <dbReference type="ARBA" id="ARBA00022490"/>
    </source>
</evidence>
<evidence type="ECO:0000256" key="1">
    <source>
        <dbReference type="ARBA" id="ARBA00004138"/>
    </source>
</evidence>
<keyword evidence="5" id="KW-0966">Cell projection</keyword>
<keyword evidence="6" id="KW-0732">Signal</keyword>
<evidence type="ECO:0000259" key="7">
    <source>
        <dbReference type="Pfam" id="PF07705"/>
    </source>
</evidence>
<accession>A0ABW6A7J7</accession>
<dbReference type="InterPro" id="IPR053879">
    <property type="entry name" value="HYDIN_VesB_CFA65-like_Ig"/>
</dbReference>
<feature type="domain" description="Secretion system C-terminal sorting" evidence="8">
    <location>
        <begin position="1981"/>
        <end position="2049"/>
    </location>
</feature>
<dbReference type="Gene3D" id="2.60.40.10">
    <property type="entry name" value="Immunoglobulins"/>
    <property type="match status" value="8"/>
</dbReference>
<dbReference type="PANTHER" id="PTHR46127:SF1">
    <property type="entry name" value="CILIA- AND FLAGELLA-ASSOCIATED PROTEIN 65"/>
    <property type="match status" value="1"/>
</dbReference>
<feature type="domain" description="HYDIN/VesB/CFA65-like Ig-like" evidence="9">
    <location>
        <begin position="545"/>
        <end position="635"/>
    </location>
</feature>
<evidence type="ECO:0000256" key="2">
    <source>
        <dbReference type="ARBA" id="ARBA00004496"/>
    </source>
</evidence>
<sequence length="2051" mass="218592">MKKYILSFLLLLSILFTYAQDPAYPVPPSAPQVINAAEYFIDNDPGLGRGTPLTITPGVDIAAQSLNVNVSGLQNGGHSLYIRVRNADGNWSIVSVRPFLYDSDFPYTTVAAPPQQVVAAEYFIDTDPGAGNATPISITTALDISTLNITVNTAGQTNGTHRLYLRTKSAEGKWSIVAYREFVVDFNPDYPTALTPAGNLALAEYFIDTDPGLGKGQPISISGVLNVTDLEVAVNTTGLSMGTHRMYIRVKNTAGSWGIVSYREFLVEAGVPYPAAPVAAENVVAAEYFIDTDPGFGLGNAITITPGLQVADINVAANTSGLSQGVHRIYIRTKSSEGRWSIVSFRDFEVNNDYAYPQAPPAVTNLLKAEYFIDTDPGFGNGTAIALTAATDVQDIPVTVSTNGLTNGEHHLFVRTLSVDGKWSIVNHAKFITDLLSMTPDTLHYNDVVIGASKTMSVTVQNNSSSAQTINSITINGAFATATTAPVSLPANSSTTIDITFTPVAVSQAIDSIVLETSSGKYKTVLNGSGIAAVSSWALTPAAGHNYGNIALGNTGTFAFNITNTGNTAITLQNITSTNTAFAPSFTAGTVIAAGASQSFNVTFTPAAVSVYQAQLRLIASTAGVAEITTQLQGAGYSPGAPPVVDYITAAPYTATNGVAPFVGQAGDYVYKVLYRSANNLPPQAGYPKVSIDLNGNQTYNDINEGEFVMQAEGSSTDYITGVVYTYTFNHQQLTSQAGYKFTAYDQNGNLATGTGTAYKTGPVVTNDQIDLRLFANDISFSNPNPLPGQAFTLTARITNSTAVPATNVPVRLYRDTIPLMDLVLPAIGANTTATITQTLNFAEEGFYPIKVWVDSLNTIGDINPLNNYAIRPVIVGNPPMPGKIDVEVQATIQKCPQLVVIFNGKAKYDGTSTATNVAGATVTIEAGGQLITTTTDVNGNFSYVLSGVTCGGNFEYKATVTDYTLTGSSTLYIMALPCPAPDECLPPVPQPSQGGVVATGTTNGCDNTVGNNAGINIKLKYRERNLSNFWSSWDEIINSVLRIYVDGVLVETITSADGSRSPGEEVIVPYQVPLTSTTPVNVSAVLTYTYVEYLQIPDNFYHGVRTNHTATGSLPITPLPNLPDLNIQSFVQTDMVSFRFNNVNMNCPDAGAHTVRVYDSIPNGTATLIRTYNQSGVNGKSYNTLTYTDPAITPGTHIIKIVTDYDGAVNEENEDNNVAIFTMVVPAPDLSVGEIQLVNSDVSSGGSTRVSAVIRNKGKLTGAFHVRFSLGGNQIGTPILVTTVGSNDSLTVESATFTVNNAADLCGGLITVVADALSAVAESDETNNTGTKQLASDITPLILPHEAGSAGRPVVVRVNTMNQFFPAVRNMGIRDINQVPVKYTLNGNPIGNGVIPVIKAGAAYVAYGSFNYEFSTPGNYVVRVITDTANVICESDEANNEGDFYIRVVDSKADLEVLSQYISPSSLNPNPNQTFTIVGTVRNSGGKPSVPTALRFMAENMVIGADVPINALQPGRDTTVAATVGYAFNTEGIKTLRLIADPLNLVDEEIETNNEATRTIIVGDAPDIAPIAVNPIRFNPSGFVAGDIVAVSYHIKNNGTQPASGWVRFTIHDQDSAVIAIDSVAFTSIAPGDSRIVTRSIRIDAAKGTVLAQIYNCSPVEYNTLNNDAVLPFDNVMPLRSNMIVAGDLDMKQGLPEQLPGWIGGKLVLGDYDLTVNGNILNTDAAHFIVTNGAGKLTLVNNQAINTYPVGTALSSPNFVELNNTGTQDNFSVRVVPYVLQRGYSGDTVRVANVNRTWYINEQVAGGSNVAATFYWSDTHELPGFDRPQSRTAHYTNKWELGTLGGVVLAANGQFTKTQTGFTSFSPFTITSGSGSALPLQLLSFKAVAQPASVLLQWKTTQEVNTRQFIIEHSTDGVRFVTVGTIQAENTAGVHTYTFTHQAVGKGTQYYRLKMEDIDGSYTYSNIETAVITGGLLVQVYPNPVQHKLYIKNLPQGIPVKLLNISGSLIRQLTTTGDLTVIDVQSLPAGTYIVQYVESGKVQQHKIVKQ</sequence>
<dbReference type="EMBL" id="JBHUOZ010000003">
    <property type="protein sequence ID" value="MFD2920440.1"/>
    <property type="molecule type" value="Genomic_DNA"/>
</dbReference>
<proteinExistence type="predicted"/>
<comment type="caution">
    <text evidence="10">The sequence shown here is derived from an EMBL/GenBank/DDBJ whole genome shotgun (WGS) entry which is preliminary data.</text>
</comment>
<dbReference type="Pfam" id="PF18962">
    <property type="entry name" value="Por_Secre_tail"/>
    <property type="match status" value="1"/>
</dbReference>
<dbReference type="Proteomes" id="UP001597511">
    <property type="component" value="Unassembled WGS sequence"/>
</dbReference>
<dbReference type="InterPro" id="IPR052614">
    <property type="entry name" value="CFAP65"/>
</dbReference>
<protein>
    <submittedName>
        <fullName evidence="10">CARDB domain-containing protein</fullName>
    </submittedName>
</protein>
<feature type="domain" description="CARDB" evidence="7">
    <location>
        <begin position="1356"/>
        <end position="1442"/>
    </location>
</feature>
<gene>
    <name evidence="10" type="ORF">ACFS6H_12005</name>
</gene>
<name>A0ABW6A7J7_9BACT</name>
<reference evidence="11" key="1">
    <citation type="journal article" date="2019" name="Int. J. Syst. Evol. Microbiol.">
        <title>The Global Catalogue of Microorganisms (GCM) 10K type strain sequencing project: providing services to taxonomists for standard genome sequencing and annotation.</title>
        <authorList>
            <consortium name="The Broad Institute Genomics Platform"/>
            <consortium name="The Broad Institute Genome Sequencing Center for Infectious Disease"/>
            <person name="Wu L."/>
            <person name="Ma J."/>
        </authorList>
    </citation>
    <scope>NUCLEOTIDE SEQUENCE [LARGE SCALE GENOMIC DNA]</scope>
    <source>
        <strain evidence="11">KCTC 23299</strain>
    </source>
</reference>
<evidence type="ECO:0000256" key="6">
    <source>
        <dbReference type="SAM" id="SignalP"/>
    </source>
</evidence>
<organism evidence="10 11">
    <name type="scientific">Terrimonas rubra</name>
    <dbReference type="NCBI Taxonomy" id="1035890"/>
    <lineage>
        <taxon>Bacteria</taxon>
        <taxon>Pseudomonadati</taxon>
        <taxon>Bacteroidota</taxon>
        <taxon>Chitinophagia</taxon>
        <taxon>Chitinophagales</taxon>
        <taxon>Chitinophagaceae</taxon>
        <taxon>Terrimonas</taxon>
    </lineage>
</organism>
<feature type="domain" description="CARDB" evidence="7">
    <location>
        <begin position="1228"/>
        <end position="1332"/>
    </location>
</feature>
<keyword evidence="4" id="KW-0969">Cilium</keyword>
<comment type="subcellular location">
    <subcellularLocation>
        <location evidence="1">Cell projection</location>
        <location evidence="1">Cilium</location>
    </subcellularLocation>
    <subcellularLocation>
        <location evidence="2">Cytoplasm</location>
    </subcellularLocation>
</comment>
<feature type="domain" description="CARDB" evidence="7">
    <location>
        <begin position="1454"/>
        <end position="1558"/>
    </location>
</feature>
<evidence type="ECO:0000259" key="9">
    <source>
        <dbReference type="Pfam" id="PF22544"/>
    </source>
</evidence>
<dbReference type="InterPro" id="IPR026444">
    <property type="entry name" value="Secre_tail"/>
</dbReference>
<evidence type="ECO:0000256" key="5">
    <source>
        <dbReference type="ARBA" id="ARBA00023273"/>
    </source>
</evidence>
<dbReference type="PANTHER" id="PTHR46127">
    <property type="entry name" value="CILIA- AND FLAGELLA-ASSOCIATED PROTEIN 65"/>
    <property type="match status" value="1"/>
</dbReference>
<dbReference type="RefSeq" id="WP_386098793.1">
    <property type="nucleotide sequence ID" value="NZ_JBHUOZ010000003.1"/>
</dbReference>
<evidence type="ECO:0000259" key="8">
    <source>
        <dbReference type="Pfam" id="PF18962"/>
    </source>
</evidence>
<evidence type="ECO:0000256" key="4">
    <source>
        <dbReference type="ARBA" id="ARBA00023069"/>
    </source>
</evidence>
<dbReference type="Pfam" id="PF22544">
    <property type="entry name" value="HYDIN_VesB_CFA65-like_Ig"/>
    <property type="match status" value="1"/>
</dbReference>
<keyword evidence="11" id="KW-1185">Reference proteome</keyword>
<feature type="chain" id="PRO_5046480477" evidence="6">
    <location>
        <begin position="20"/>
        <end position="2051"/>
    </location>
</feature>
<feature type="domain" description="CARDB" evidence="7">
    <location>
        <begin position="780"/>
        <end position="870"/>
    </location>
</feature>
<keyword evidence="3" id="KW-0963">Cytoplasm</keyword>
<dbReference type="NCBIfam" id="NF012200">
    <property type="entry name" value="choice_anch_D"/>
    <property type="match status" value="2"/>
</dbReference>
<dbReference type="Pfam" id="PF07705">
    <property type="entry name" value="CARDB"/>
    <property type="match status" value="5"/>
</dbReference>
<feature type="signal peptide" evidence="6">
    <location>
        <begin position="1"/>
        <end position="19"/>
    </location>
</feature>
<evidence type="ECO:0000313" key="10">
    <source>
        <dbReference type="EMBL" id="MFD2920440.1"/>
    </source>
</evidence>